<evidence type="ECO:0000313" key="3">
    <source>
        <dbReference type="Proteomes" id="UP000008281"/>
    </source>
</evidence>
<dbReference type="InterPro" id="IPR040161">
    <property type="entry name" value="FB224"/>
</dbReference>
<dbReference type="STRING" id="31234.E3MGQ8"/>
<dbReference type="FunCoup" id="E3MGQ8">
    <property type="interactions" value="4032"/>
</dbReference>
<dbReference type="HOGENOM" id="CLU_030831_0_0_1"/>
<dbReference type="KEGG" id="crq:GCK72_021392"/>
<dbReference type="InterPro" id="IPR002900">
    <property type="entry name" value="DUF38/FTH_CAE_spp"/>
</dbReference>
<proteinExistence type="predicted"/>
<dbReference type="OMA" id="EILRINC"/>
<organism evidence="3">
    <name type="scientific">Caenorhabditis remanei</name>
    <name type="common">Caenorhabditis vulgaris</name>
    <dbReference type="NCBI Taxonomy" id="31234"/>
    <lineage>
        <taxon>Eukaryota</taxon>
        <taxon>Metazoa</taxon>
        <taxon>Ecdysozoa</taxon>
        <taxon>Nematoda</taxon>
        <taxon>Chromadorea</taxon>
        <taxon>Rhabditida</taxon>
        <taxon>Rhabditina</taxon>
        <taxon>Rhabditomorpha</taxon>
        <taxon>Rhabditoidea</taxon>
        <taxon>Rhabditidae</taxon>
        <taxon>Peloderinae</taxon>
        <taxon>Caenorhabditis</taxon>
    </lineage>
</organism>
<dbReference type="InParanoid" id="E3MGQ8"/>
<dbReference type="AlphaFoldDB" id="E3MGQ8"/>
<dbReference type="OrthoDB" id="5910452at2759"/>
<dbReference type="eggNOG" id="ENOG502TJXQ">
    <property type="taxonomic scope" value="Eukaryota"/>
</dbReference>
<accession>E3MGQ8</accession>
<dbReference type="Proteomes" id="UP000008281">
    <property type="component" value="Unassembled WGS sequence"/>
</dbReference>
<dbReference type="EMBL" id="DS268444">
    <property type="protein sequence ID" value="EFP01799.1"/>
    <property type="molecule type" value="Genomic_DNA"/>
</dbReference>
<reference evidence="2" key="1">
    <citation type="submission" date="2007-07" db="EMBL/GenBank/DDBJ databases">
        <title>PCAP assembly of the Caenorhabditis remanei genome.</title>
        <authorList>
            <consortium name="The Caenorhabditis remanei Sequencing Consortium"/>
            <person name="Wilson R.K."/>
        </authorList>
    </citation>
    <scope>NUCLEOTIDE SEQUENCE [LARGE SCALE GENOMIC DNA]</scope>
    <source>
        <strain evidence="2">PB4641</strain>
    </source>
</reference>
<dbReference type="GO" id="GO:0045087">
    <property type="term" value="P:innate immune response"/>
    <property type="evidence" value="ECO:0007669"/>
    <property type="project" value="TreeGrafter"/>
</dbReference>
<protein>
    <recommendedName>
        <fullName evidence="1">F-box domain-containing protein</fullName>
    </recommendedName>
</protein>
<feature type="domain" description="F-box" evidence="1">
    <location>
        <begin position="5"/>
        <end position="56"/>
    </location>
</feature>
<evidence type="ECO:0000259" key="1">
    <source>
        <dbReference type="PROSITE" id="PS50181"/>
    </source>
</evidence>
<dbReference type="RefSeq" id="XP_003104646.2">
    <property type="nucleotide sequence ID" value="XM_003104598.2"/>
</dbReference>
<sequence length="332" mass="38500">MSLEPTTLLTLPEVAKDHLMEYLNYIDIARLRKTCHVFRNYLIAKLPNANIDYIQVSQKENSMELNFKTELEEDLQDLLKIEYKKAGNGCSINANFEQEDMRTVKRDRRNYLDVFCDDFSMLLKHQKSISDELSFIALNDPEKRTEFWDTIRKVLEDTEATTGTKLLLEKRSLTLQNVMAPDVFSILNYFNPNCIEEIQFKGEFRGAQPLYGIVDLPHWNHLTDVTLHGFDIGNIAQNISHLEWFSADVRVLTAEDVLQIKNMMLRSGQLKMCKLYGYSNQNESFQQSLGPIFTEEEFQEGIQEQTWKFNSPIPGNVLEVKCVGPTIVFEMT</sequence>
<dbReference type="InterPro" id="IPR001810">
    <property type="entry name" value="F-box_dom"/>
</dbReference>
<dbReference type="PROSITE" id="PS50181">
    <property type="entry name" value="FBOX"/>
    <property type="match status" value="1"/>
</dbReference>
<gene>
    <name evidence="2" type="ORF">CRE_23428</name>
</gene>
<evidence type="ECO:0000313" key="2">
    <source>
        <dbReference type="EMBL" id="EFP01799.1"/>
    </source>
</evidence>
<dbReference type="GeneID" id="9808741"/>
<dbReference type="PANTHER" id="PTHR23015">
    <property type="entry name" value="UNCHARACTERIZED C.ELEGANS PROTEIN"/>
    <property type="match status" value="1"/>
</dbReference>
<keyword evidence="3" id="KW-1185">Reference proteome</keyword>
<dbReference type="CTD" id="9808741"/>
<dbReference type="PANTHER" id="PTHR23015:SF4">
    <property type="entry name" value="DUF38 DOMAIN-CONTAINING PROTEIN-RELATED"/>
    <property type="match status" value="1"/>
</dbReference>
<dbReference type="Pfam" id="PF01827">
    <property type="entry name" value="FTH"/>
    <property type="match status" value="1"/>
</dbReference>
<name>E3MGQ8_CAERE</name>